<reference evidence="1" key="1">
    <citation type="journal article" date="2014" name="Int. J. Syst. Evol. Microbiol.">
        <title>Complete genome sequence of Corynebacterium casei LMG S-19264T (=DSM 44701T), isolated from a smear-ripened cheese.</title>
        <authorList>
            <consortium name="US DOE Joint Genome Institute (JGI-PGF)"/>
            <person name="Walter F."/>
            <person name="Albersmeier A."/>
            <person name="Kalinowski J."/>
            <person name="Ruckert C."/>
        </authorList>
    </citation>
    <scope>NUCLEOTIDE SEQUENCE</scope>
    <source>
        <strain evidence="1">CGMCC 1.12924</strain>
    </source>
</reference>
<dbReference type="AlphaFoldDB" id="A0A8J2VAK6"/>
<dbReference type="RefSeq" id="WP_188441115.1">
    <property type="nucleotide sequence ID" value="NZ_BMGK01000005.1"/>
</dbReference>
<gene>
    <name evidence="1" type="ORF">GCM10011312_14820</name>
</gene>
<dbReference type="Proteomes" id="UP000652231">
    <property type="component" value="Unassembled WGS sequence"/>
</dbReference>
<organism evidence="1 2">
    <name type="scientific">Planktosalinus lacus</name>
    <dbReference type="NCBI Taxonomy" id="1526573"/>
    <lineage>
        <taxon>Bacteria</taxon>
        <taxon>Pseudomonadati</taxon>
        <taxon>Bacteroidota</taxon>
        <taxon>Flavobacteriia</taxon>
        <taxon>Flavobacteriales</taxon>
        <taxon>Flavobacteriaceae</taxon>
        <taxon>Planktosalinus</taxon>
    </lineage>
</organism>
<keyword evidence="2" id="KW-1185">Reference proteome</keyword>
<evidence type="ECO:0000313" key="2">
    <source>
        <dbReference type="Proteomes" id="UP000652231"/>
    </source>
</evidence>
<evidence type="ECO:0000313" key="1">
    <source>
        <dbReference type="EMBL" id="GGD92031.1"/>
    </source>
</evidence>
<protein>
    <submittedName>
        <fullName evidence="1">Uncharacterized protein</fullName>
    </submittedName>
</protein>
<accession>A0A8J2VAK6</accession>
<comment type="caution">
    <text evidence="1">The sequence shown here is derived from an EMBL/GenBank/DDBJ whole genome shotgun (WGS) entry which is preliminary data.</text>
</comment>
<sequence>MCSENLNGVEFAGQLANLFYAIAAADKQISEQEIKTSLDAFQNEWKKGGFTKLLEKNFNALLISKPNTETCFESFQSFTQKHSAYLTKAQKIKIWNTADAIASSFANKNKSEVILLAKLKNLLMDIP</sequence>
<dbReference type="SUPFAM" id="SSF158682">
    <property type="entry name" value="TerB-like"/>
    <property type="match status" value="1"/>
</dbReference>
<name>A0A8J2VAK6_9FLAO</name>
<dbReference type="EMBL" id="BMGK01000005">
    <property type="protein sequence ID" value="GGD92031.1"/>
    <property type="molecule type" value="Genomic_DNA"/>
</dbReference>
<proteinExistence type="predicted"/>
<reference evidence="1" key="2">
    <citation type="submission" date="2020-09" db="EMBL/GenBank/DDBJ databases">
        <authorList>
            <person name="Sun Q."/>
            <person name="Zhou Y."/>
        </authorList>
    </citation>
    <scope>NUCLEOTIDE SEQUENCE</scope>
    <source>
        <strain evidence="1">CGMCC 1.12924</strain>
    </source>
</reference>
<dbReference type="InterPro" id="IPR029024">
    <property type="entry name" value="TerB-like"/>
</dbReference>